<comment type="similarity">
    <text evidence="7">Belongs to the bacterial ribosomal protein bS18 family.</text>
</comment>
<accession>A0AAW2CNS4</accession>
<sequence length="182" mass="20886">MGEGSNSQILDGLDESFNTLSDGMDGKLKKAATYFEFDEQEIEKDDYSFRPDMTFRVGMTYETKDLDLTKPGVRKPFKRTEFEVTTEEVLRKADFRNVRFLANFITEAGIIIKRSKTRISAKAQRKVAREIKTARAFGLMPFTTMGTKLFVFGKTMEARDEDFEYETYDSRISADADAKDPL</sequence>
<keyword evidence="4 7" id="KW-0687">Ribonucleoprotein</keyword>
<dbReference type="GO" id="GO:0070181">
    <property type="term" value="F:small ribosomal subunit rRNA binding"/>
    <property type="evidence" value="ECO:0007669"/>
    <property type="project" value="TreeGrafter"/>
</dbReference>
<keyword evidence="3 7" id="KW-0689">Ribosomal protein</keyword>
<dbReference type="InterPro" id="IPR001648">
    <property type="entry name" value="Ribosomal_bS18"/>
</dbReference>
<evidence type="ECO:0000256" key="4">
    <source>
        <dbReference type="ARBA" id="ARBA00023274"/>
    </source>
</evidence>
<dbReference type="InterPro" id="IPR036870">
    <property type="entry name" value="Ribosomal_bS18_sf"/>
</dbReference>
<evidence type="ECO:0000313" key="8">
    <source>
        <dbReference type="EMBL" id="KAK9998359.1"/>
    </source>
</evidence>
<dbReference type="EMBL" id="JAZDWU010000006">
    <property type="protein sequence ID" value="KAK9998359.1"/>
    <property type="molecule type" value="Genomic_DNA"/>
</dbReference>
<comment type="caution">
    <text evidence="8">The sequence shown here is derived from an EMBL/GenBank/DDBJ whole genome shotgun (WGS) entry which is preliminary data.</text>
</comment>
<dbReference type="GO" id="GO:0003735">
    <property type="term" value="F:structural constituent of ribosome"/>
    <property type="evidence" value="ECO:0007669"/>
    <property type="project" value="InterPro"/>
</dbReference>
<organism evidence="8 9">
    <name type="scientific">Lithocarpus litseifolius</name>
    <dbReference type="NCBI Taxonomy" id="425828"/>
    <lineage>
        <taxon>Eukaryota</taxon>
        <taxon>Viridiplantae</taxon>
        <taxon>Streptophyta</taxon>
        <taxon>Embryophyta</taxon>
        <taxon>Tracheophyta</taxon>
        <taxon>Spermatophyta</taxon>
        <taxon>Magnoliopsida</taxon>
        <taxon>eudicotyledons</taxon>
        <taxon>Gunneridae</taxon>
        <taxon>Pentapetalae</taxon>
        <taxon>rosids</taxon>
        <taxon>fabids</taxon>
        <taxon>Fagales</taxon>
        <taxon>Fagaceae</taxon>
        <taxon>Lithocarpus</taxon>
    </lineage>
</organism>
<dbReference type="AlphaFoldDB" id="A0AAW2CNS4"/>
<evidence type="ECO:0000313" key="9">
    <source>
        <dbReference type="Proteomes" id="UP001459277"/>
    </source>
</evidence>
<evidence type="ECO:0000256" key="2">
    <source>
        <dbReference type="ARBA" id="ARBA00022884"/>
    </source>
</evidence>
<keyword evidence="2" id="KW-0694">RNA-binding</keyword>
<evidence type="ECO:0000256" key="7">
    <source>
        <dbReference type="RuleBase" id="RU003910"/>
    </source>
</evidence>
<gene>
    <name evidence="8" type="ORF">SO802_017962</name>
</gene>
<dbReference type="GO" id="GO:0005763">
    <property type="term" value="C:mitochondrial small ribosomal subunit"/>
    <property type="evidence" value="ECO:0007669"/>
    <property type="project" value="TreeGrafter"/>
</dbReference>
<proteinExistence type="inferred from homology"/>
<dbReference type="SUPFAM" id="SSF46911">
    <property type="entry name" value="Ribosomal protein S18"/>
    <property type="match status" value="1"/>
</dbReference>
<keyword evidence="9" id="KW-1185">Reference proteome</keyword>
<dbReference type="PANTHER" id="PTHR13479:SF65">
    <property type="entry name" value="F10K1.8 PROTEIN"/>
    <property type="match status" value="1"/>
</dbReference>
<keyword evidence="1" id="KW-0699">rRNA-binding</keyword>
<reference evidence="8 9" key="1">
    <citation type="submission" date="2024-01" db="EMBL/GenBank/DDBJ databases">
        <title>A telomere-to-telomere, gap-free genome of sweet tea (Lithocarpus litseifolius).</title>
        <authorList>
            <person name="Zhou J."/>
        </authorList>
    </citation>
    <scope>NUCLEOTIDE SEQUENCE [LARGE SCALE GENOMIC DNA]</scope>
    <source>
        <strain evidence="8">Zhou-2022a</strain>
        <tissue evidence="8">Leaf</tissue>
    </source>
</reference>
<protein>
    <recommendedName>
        <fullName evidence="5">Small ribosomal subunit protein bS18c</fullName>
    </recommendedName>
    <alternativeName>
        <fullName evidence="6">30S ribosomal protein S18, chloroplastic</fullName>
    </alternativeName>
</protein>
<name>A0AAW2CNS4_9ROSI</name>
<evidence type="ECO:0000256" key="5">
    <source>
        <dbReference type="ARBA" id="ARBA00035266"/>
    </source>
</evidence>
<dbReference type="FunFam" id="4.10.640.10:FF:000009">
    <property type="entry name" value="Ribosomal protein S18"/>
    <property type="match status" value="1"/>
</dbReference>
<dbReference type="Pfam" id="PF01084">
    <property type="entry name" value="Ribosomal_S18"/>
    <property type="match status" value="1"/>
</dbReference>
<dbReference type="NCBIfam" id="TIGR00165">
    <property type="entry name" value="S18"/>
    <property type="match status" value="1"/>
</dbReference>
<dbReference type="GO" id="GO:0006412">
    <property type="term" value="P:translation"/>
    <property type="evidence" value="ECO:0007669"/>
    <property type="project" value="InterPro"/>
</dbReference>
<dbReference type="PANTHER" id="PTHR13479">
    <property type="entry name" value="30S RIBOSOMAL PROTEIN S18"/>
    <property type="match status" value="1"/>
</dbReference>
<dbReference type="PRINTS" id="PR00974">
    <property type="entry name" value="RIBOSOMALS18"/>
</dbReference>
<evidence type="ECO:0000256" key="3">
    <source>
        <dbReference type="ARBA" id="ARBA00022980"/>
    </source>
</evidence>
<evidence type="ECO:0000256" key="1">
    <source>
        <dbReference type="ARBA" id="ARBA00022730"/>
    </source>
</evidence>
<evidence type="ECO:0000256" key="6">
    <source>
        <dbReference type="ARBA" id="ARBA00035368"/>
    </source>
</evidence>
<dbReference type="Proteomes" id="UP001459277">
    <property type="component" value="Unassembled WGS sequence"/>
</dbReference>
<dbReference type="Gene3D" id="4.10.640.10">
    <property type="entry name" value="Ribosomal protein S18"/>
    <property type="match status" value="1"/>
</dbReference>